<feature type="region of interest" description="Disordered" evidence="1">
    <location>
        <begin position="827"/>
        <end position="847"/>
    </location>
</feature>
<evidence type="ECO:0000313" key="2">
    <source>
        <dbReference type="EMBL" id="RNJ54835.1"/>
    </source>
</evidence>
<comment type="caution">
    <text evidence="2">The sequence shown here is derived from an EMBL/GenBank/DDBJ whole genome shotgun (WGS) entry which is preliminary data.</text>
</comment>
<gene>
    <name evidence="2" type="ORF">D7B24_009373</name>
</gene>
<dbReference type="GeneID" id="39613062"/>
<dbReference type="RefSeq" id="XP_028492993.1">
    <property type="nucleotide sequence ID" value="XM_028643448.1"/>
</dbReference>
<protein>
    <submittedName>
        <fullName evidence="2">Uncharacterized protein</fullName>
    </submittedName>
</protein>
<dbReference type="EMBL" id="RBVV01000092">
    <property type="protein sequence ID" value="RNJ54835.1"/>
    <property type="molecule type" value="Genomic_DNA"/>
</dbReference>
<feature type="region of interest" description="Disordered" evidence="1">
    <location>
        <begin position="1"/>
        <end position="216"/>
    </location>
</feature>
<accession>A0A3M9Y3W1</accession>
<organism evidence="2 3">
    <name type="scientific">Verticillium nonalfalfae</name>
    <dbReference type="NCBI Taxonomy" id="1051616"/>
    <lineage>
        <taxon>Eukaryota</taxon>
        <taxon>Fungi</taxon>
        <taxon>Dikarya</taxon>
        <taxon>Ascomycota</taxon>
        <taxon>Pezizomycotina</taxon>
        <taxon>Sordariomycetes</taxon>
        <taxon>Hypocreomycetidae</taxon>
        <taxon>Glomerellales</taxon>
        <taxon>Plectosphaerellaceae</taxon>
        <taxon>Verticillium</taxon>
    </lineage>
</organism>
<feature type="compositionally biased region" description="Low complexity" evidence="1">
    <location>
        <begin position="133"/>
        <end position="159"/>
    </location>
</feature>
<feature type="compositionally biased region" description="Low complexity" evidence="1">
    <location>
        <begin position="754"/>
        <end position="779"/>
    </location>
</feature>
<proteinExistence type="predicted"/>
<feature type="compositionally biased region" description="Polar residues" evidence="1">
    <location>
        <begin position="827"/>
        <end position="837"/>
    </location>
</feature>
<feature type="region of interest" description="Disordered" evidence="1">
    <location>
        <begin position="691"/>
        <end position="720"/>
    </location>
</feature>
<reference evidence="2 3" key="1">
    <citation type="submission" date="2018-10" db="EMBL/GenBank/DDBJ databases">
        <title>Genome sequence of Verticillium nonalfalfae VnAa140.</title>
        <authorList>
            <person name="Stajich J.E."/>
            <person name="Kasson M.T."/>
        </authorList>
    </citation>
    <scope>NUCLEOTIDE SEQUENCE [LARGE SCALE GENOMIC DNA]</scope>
    <source>
        <strain evidence="2 3">VnAa140</strain>
    </source>
</reference>
<dbReference type="STRING" id="1051616.A0A3M9Y3W1"/>
<sequence length="959" mass="102743">MSRAQSLPGVSGSGHILYTPQLRPSSPSGSPSRVRVARKPVDEAFPTSPVRSSVLDHDRTLPERSLSPVLGSVPSSSAPSMASAASRYRRPSSPLRYNGHSATTAVPMLPSTPSSSSSSPLGRAYEISHNSYSTLTPFPSSSVPSTPTSTRSRSPSISSLETIPDSPDAEEAAMEAERIAQLKADAEAAEEGSDTADGKGRSSLDVPTRGRTLGFGSRDKRKRWSIISSNSLLLLFKPLDTTPLRLLDSTAFTQQLPFTMRFAVLLGATTALLAEAGGALQSAEHDKGQRLGSLDHNGHQGRVGRWAAALHSRHLQGQADHNYNGTNSTASVTEPTHVVPPPGPAYNVPSVLEKDPNVTDCPGHVLVSTTTLEVTQYITEGGPEYANTNTLGYEDHASQTKVENKTQYPYPEHTAPTVPPYQPHNVSTTTTTSLKYDYAPYPGNTTTTTFSSNNATYVPTATEKTGFEHASNYPYPANNTRPSSMYHLANISTATTDRQYETGDIYTEPTTLVSPPYPAANISTTRQSTHEYGTGAPHSYPETTGHPITFYHPANVSTTQSYSSKPSTSRTPDEYASNEYAPQEYAANEYAANEYAPNKYTEHDPRPPVSTLNVHPSSSSSSARIYSNYSSIVSTTDSSGIVTTSESTMTSMSSSTVLTSETEVTASPYETLPAYGAGYNVAGYEDTYDDATTSESQRFPESSKATSEPETLKPSSAYNLPYGQSTEVVTLSESTVRLESSDHVHLSETQSTVSPSDQAYASQSSASMSSESHVASGSSTQPYSATNYFSTYAVTEPLPSSTSGCVIDTSIAPISVASLTSQPAVVETPTKTVSEGSVPTGKPETGSLHCGVHGKPVGNYFLARFVENSPGVPVTLEGCYQFCDSVMDATDGCESYRFYPERDLNVARCDLYGSSVAYALDSVDDYYPDIWFDIECGSPRSSRWAHLPGIERLESLGLE</sequence>
<feature type="compositionally biased region" description="Low complexity" evidence="1">
    <location>
        <begin position="64"/>
        <end position="96"/>
    </location>
</feature>
<dbReference type="AlphaFoldDB" id="A0A3M9Y3W1"/>
<keyword evidence="3" id="KW-1185">Reference proteome</keyword>
<evidence type="ECO:0000256" key="1">
    <source>
        <dbReference type="SAM" id="MobiDB-lite"/>
    </source>
</evidence>
<feature type="region of interest" description="Disordered" evidence="1">
    <location>
        <begin position="734"/>
        <end position="781"/>
    </location>
</feature>
<name>A0A3M9Y3W1_9PEZI</name>
<feature type="compositionally biased region" description="Basic and acidic residues" evidence="1">
    <location>
        <begin position="175"/>
        <end position="186"/>
    </location>
</feature>
<evidence type="ECO:0000313" key="3">
    <source>
        <dbReference type="Proteomes" id="UP000267145"/>
    </source>
</evidence>
<feature type="compositionally biased region" description="Low complexity" evidence="1">
    <location>
        <begin position="23"/>
        <end position="34"/>
    </location>
</feature>
<feature type="compositionally biased region" description="Low complexity" evidence="1">
    <location>
        <begin position="111"/>
        <end position="120"/>
    </location>
</feature>
<dbReference type="Proteomes" id="UP000267145">
    <property type="component" value="Unassembled WGS sequence"/>
</dbReference>